<dbReference type="PIRSF" id="PIRSF015582">
    <property type="entry name" value="Cit_lyase_B"/>
    <property type="match status" value="1"/>
</dbReference>
<evidence type="ECO:0000256" key="2">
    <source>
        <dbReference type="ARBA" id="ARBA00022723"/>
    </source>
</evidence>
<dbReference type="InterPro" id="IPR015813">
    <property type="entry name" value="Pyrv/PenolPyrv_kinase-like_dom"/>
</dbReference>
<accession>A0A381R6I3</accession>
<dbReference type="GO" id="GO:0006107">
    <property type="term" value="P:oxaloacetate metabolic process"/>
    <property type="evidence" value="ECO:0007669"/>
    <property type="project" value="TreeGrafter"/>
</dbReference>
<dbReference type="PANTHER" id="PTHR32308">
    <property type="entry name" value="LYASE BETA SUBUNIT, PUTATIVE (AFU_ORTHOLOGUE AFUA_4G13030)-RELATED"/>
    <property type="match status" value="1"/>
</dbReference>
<dbReference type="SUPFAM" id="SSF51621">
    <property type="entry name" value="Phosphoenolpyruvate/pyruvate domain"/>
    <property type="match status" value="1"/>
</dbReference>
<dbReference type="Gene3D" id="3.20.20.60">
    <property type="entry name" value="Phosphoenolpyruvate-binding domains"/>
    <property type="match status" value="1"/>
</dbReference>
<dbReference type="GO" id="GO:0000287">
    <property type="term" value="F:magnesium ion binding"/>
    <property type="evidence" value="ECO:0007669"/>
    <property type="project" value="TreeGrafter"/>
</dbReference>
<proteinExistence type="predicted"/>
<evidence type="ECO:0000313" key="5">
    <source>
        <dbReference type="EMBL" id="SUZ85477.1"/>
    </source>
</evidence>
<evidence type="ECO:0000259" key="4">
    <source>
        <dbReference type="Pfam" id="PF03328"/>
    </source>
</evidence>
<evidence type="ECO:0000256" key="1">
    <source>
        <dbReference type="ARBA" id="ARBA00001946"/>
    </source>
</evidence>
<keyword evidence="3" id="KW-0460">Magnesium</keyword>
<name>A0A381R6I3_9ZZZZ</name>
<dbReference type="GO" id="GO:0003824">
    <property type="term" value="F:catalytic activity"/>
    <property type="evidence" value="ECO:0007669"/>
    <property type="project" value="InterPro"/>
</dbReference>
<dbReference type="InterPro" id="IPR040442">
    <property type="entry name" value="Pyrv_kinase-like_dom_sf"/>
</dbReference>
<comment type="cofactor">
    <cofactor evidence="1">
        <name>Mg(2+)</name>
        <dbReference type="ChEBI" id="CHEBI:18420"/>
    </cofactor>
</comment>
<sequence>MTIRRAAHFVPGANEKMLDKSLRTNADALILDLEDAVTPENKDSARTTVAGWLHDIDFGRKERVVRVNPLNSPWCERDIEETMINPPDSYLVPKVNNANEVAQIDELIGEHELANNHSQGQVKLLILGTETPQGLLNIGELAANPRVDALTWGAEDLSAAIGSRANREVDGSYLPIFEYARLMCLLGATAWEKQPLDTVFVDFNDPEGLRSECLASAAMGYTGKITIHPNQIDIVNESFTPSNEDLEEARELLELFAENQAQGLMAFSFKGQMVDVPHLTRARKIVDMAQTLRELS</sequence>
<gene>
    <name evidence="5" type="ORF">METZ01_LOCUS38331</name>
</gene>
<dbReference type="AlphaFoldDB" id="A0A381R6I3"/>
<dbReference type="PANTHER" id="PTHR32308:SF0">
    <property type="entry name" value="HPCH_HPAI ALDOLASE_CITRATE LYASE DOMAIN-CONTAINING PROTEIN"/>
    <property type="match status" value="1"/>
</dbReference>
<dbReference type="Pfam" id="PF03328">
    <property type="entry name" value="HpcH_HpaI"/>
    <property type="match status" value="1"/>
</dbReference>
<dbReference type="EMBL" id="UINC01001638">
    <property type="protein sequence ID" value="SUZ85477.1"/>
    <property type="molecule type" value="Genomic_DNA"/>
</dbReference>
<feature type="domain" description="HpcH/HpaI aldolase/citrate lyase" evidence="4">
    <location>
        <begin position="6"/>
        <end position="229"/>
    </location>
</feature>
<reference evidence="5" key="1">
    <citation type="submission" date="2018-05" db="EMBL/GenBank/DDBJ databases">
        <authorList>
            <person name="Lanie J.A."/>
            <person name="Ng W.-L."/>
            <person name="Kazmierczak K.M."/>
            <person name="Andrzejewski T.M."/>
            <person name="Davidsen T.M."/>
            <person name="Wayne K.J."/>
            <person name="Tettelin H."/>
            <person name="Glass J.I."/>
            <person name="Rusch D."/>
            <person name="Podicherti R."/>
            <person name="Tsui H.-C.T."/>
            <person name="Winkler M.E."/>
        </authorList>
    </citation>
    <scope>NUCLEOTIDE SEQUENCE</scope>
</reference>
<dbReference type="InterPro" id="IPR005000">
    <property type="entry name" value="Aldolase/citrate-lyase_domain"/>
</dbReference>
<evidence type="ECO:0000256" key="3">
    <source>
        <dbReference type="ARBA" id="ARBA00022842"/>
    </source>
</evidence>
<dbReference type="InterPro" id="IPR011206">
    <property type="entry name" value="Citrate_lyase_beta/mcl1/mcl2"/>
</dbReference>
<protein>
    <recommendedName>
        <fullName evidence="4">HpcH/HpaI aldolase/citrate lyase domain-containing protein</fullName>
    </recommendedName>
</protein>
<keyword evidence="2" id="KW-0479">Metal-binding</keyword>
<organism evidence="5">
    <name type="scientific">marine metagenome</name>
    <dbReference type="NCBI Taxonomy" id="408172"/>
    <lineage>
        <taxon>unclassified sequences</taxon>
        <taxon>metagenomes</taxon>
        <taxon>ecological metagenomes</taxon>
    </lineage>
</organism>